<keyword evidence="7" id="KW-1185">Reference proteome</keyword>
<dbReference type="PROSITE" id="PS50850">
    <property type="entry name" value="MFS"/>
    <property type="match status" value="1"/>
</dbReference>
<dbReference type="InterPro" id="IPR020846">
    <property type="entry name" value="MFS_dom"/>
</dbReference>
<dbReference type="KEGG" id="aplc:110975997"/>
<dbReference type="OrthoDB" id="2544694at2759"/>
<feature type="transmembrane region" description="Helical" evidence="5">
    <location>
        <begin position="242"/>
        <end position="260"/>
    </location>
</feature>
<keyword evidence="4 5" id="KW-0472">Membrane</keyword>
<feature type="transmembrane region" description="Helical" evidence="5">
    <location>
        <begin position="266"/>
        <end position="284"/>
    </location>
</feature>
<keyword evidence="3 5" id="KW-1133">Transmembrane helix</keyword>
<feature type="transmembrane region" description="Helical" evidence="5">
    <location>
        <begin position="20"/>
        <end position="43"/>
    </location>
</feature>
<feature type="transmembrane region" description="Helical" evidence="5">
    <location>
        <begin position="413"/>
        <end position="431"/>
    </location>
</feature>
<evidence type="ECO:0000313" key="7">
    <source>
        <dbReference type="Proteomes" id="UP000694845"/>
    </source>
</evidence>
<dbReference type="Proteomes" id="UP000694845">
    <property type="component" value="Unplaced"/>
</dbReference>
<feature type="transmembrane region" description="Helical" evidence="5">
    <location>
        <begin position="155"/>
        <end position="174"/>
    </location>
</feature>
<dbReference type="GeneID" id="110975997"/>
<evidence type="ECO:0000256" key="3">
    <source>
        <dbReference type="ARBA" id="ARBA00022989"/>
    </source>
</evidence>
<feature type="transmembrane region" description="Helical" evidence="5">
    <location>
        <begin position="209"/>
        <end position="230"/>
    </location>
</feature>
<keyword evidence="2 5" id="KW-0812">Transmembrane</keyword>
<evidence type="ECO:0000313" key="8">
    <source>
        <dbReference type="RefSeq" id="XP_022084588.1"/>
    </source>
</evidence>
<accession>A0A8B7XUQ4</accession>
<feature type="transmembrane region" description="Helical" evidence="5">
    <location>
        <begin position="496"/>
        <end position="516"/>
    </location>
</feature>
<feature type="transmembrane region" description="Helical" evidence="5">
    <location>
        <begin position="437"/>
        <end position="456"/>
    </location>
</feature>
<dbReference type="PROSITE" id="PS51257">
    <property type="entry name" value="PROKAR_LIPOPROTEIN"/>
    <property type="match status" value="1"/>
</dbReference>
<feature type="transmembrane region" description="Helical" evidence="5">
    <location>
        <begin position="468"/>
        <end position="490"/>
    </location>
</feature>
<dbReference type="InterPro" id="IPR036259">
    <property type="entry name" value="MFS_trans_sf"/>
</dbReference>
<evidence type="ECO:0000256" key="2">
    <source>
        <dbReference type="ARBA" id="ARBA00022692"/>
    </source>
</evidence>
<comment type="subcellular location">
    <subcellularLocation>
        <location evidence="1">Membrane</location>
        <topology evidence="1">Multi-pass membrane protein</topology>
    </subcellularLocation>
</comment>
<protein>
    <submittedName>
        <fullName evidence="8">Solute carrier family 22 member 13-like</fullName>
    </submittedName>
</protein>
<sequence>MKLEEIIPLVGNFGRYQFFVVLYTGLLGIVGCMVSFGHVFFAAETDHWCQVLPAKNCSSWVEFQDNCTDVKKSILLPPPENENSKYPHSNCEQWDLPPGYEFDPYEPLSKGGNSTHSTVPCQDGWEYDTSNYKTTIISDFDLVCEKKSLPSLAQSIYFVGFLVGSFVCGSLSDWMGRKKTIFVALLFYSIGSIVTTFSVNIYMYMAFRFMAGFGNIGSYIPLFVLVVEFVGKSWRTPVSMSAAIFFAFGYFFLATAAMYVKEWRTLSLITSLLTLPSFVPLIFMEESVSWLVSKGRIEEANAVIRRVARINGRTLPDDLFDKEDVKEEAESKESSVPPSVIDLFKTPNMAVKTINMMFNWTVNSLIYYGLSQSTGDLGVDEYWAFFISGAVEIPALLYATFAIEWFGRKWNTAILEMIGGVACLATIFIPLGIWRTVVSMIGKFCISATYGIIYLYTTELFPTPVRSIGLGMSSLSARVGGILSPIILLLGDYLDSLPLIVFGCSAVLAGFLVLLLPETKGKKLPQTLEEGEEIGKCRCMRSDADKAAIDEVNEIDADKEGALALSNPGFDSMEEEARELEEIKGKE</sequence>
<dbReference type="OMA" id="ELAPTTH"/>
<dbReference type="SUPFAM" id="SSF103473">
    <property type="entry name" value="MFS general substrate transporter"/>
    <property type="match status" value="1"/>
</dbReference>
<dbReference type="Gene3D" id="1.20.1250.20">
    <property type="entry name" value="MFS general substrate transporter like domains"/>
    <property type="match status" value="1"/>
</dbReference>
<dbReference type="AlphaFoldDB" id="A0A8B7XUQ4"/>
<evidence type="ECO:0000259" key="6">
    <source>
        <dbReference type="PROSITE" id="PS50850"/>
    </source>
</evidence>
<feature type="domain" description="Major facilitator superfamily (MFS) profile" evidence="6">
    <location>
        <begin position="21"/>
        <end position="521"/>
    </location>
</feature>
<reference evidence="8" key="1">
    <citation type="submission" date="2025-08" db="UniProtKB">
        <authorList>
            <consortium name="RefSeq"/>
        </authorList>
    </citation>
    <scope>IDENTIFICATION</scope>
</reference>
<dbReference type="InterPro" id="IPR005828">
    <property type="entry name" value="MFS_sugar_transport-like"/>
</dbReference>
<name>A0A8B7XUQ4_ACAPL</name>
<dbReference type="PANTHER" id="PTHR24064">
    <property type="entry name" value="SOLUTE CARRIER FAMILY 22 MEMBER"/>
    <property type="match status" value="1"/>
</dbReference>
<gene>
    <name evidence="8" type="primary">LOC110975997</name>
</gene>
<evidence type="ECO:0000256" key="5">
    <source>
        <dbReference type="SAM" id="Phobius"/>
    </source>
</evidence>
<feature type="transmembrane region" description="Helical" evidence="5">
    <location>
        <begin position="382"/>
        <end position="401"/>
    </location>
</feature>
<dbReference type="GO" id="GO:0022857">
    <property type="term" value="F:transmembrane transporter activity"/>
    <property type="evidence" value="ECO:0007669"/>
    <property type="project" value="InterPro"/>
</dbReference>
<dbReference type="CDD" id="cd17317">
    <property type="entry name" value="MFS_SLC22"/>
    <property type="match status" value="1"/>
</dbReference>
<evidence type="ECO:0000256" key="1">
    <source>
        <dbReference type="ARBA" id="ARBA00004141"/>
    </source>
</evidence>
<proteinExistence type="predicted"/>
<organism evidence="7 8">
    <name type="scientific">Acanthaster planci</name>
    <name type="common">Crown-of-thorns starfish</name>
    <dbReference type="NCBI Taxonomy" id="133434"/>
    <lineage>
        <taxon>Eukaryota</taxon>
        <taxon>Metazoa</taxon>
        <taxon>Echinodermata</taxon>
        <taxon>Eleutherozoa</taxon>
        <taxon>Asterozoa</taxon>
        <taxon>Asteroidea</taxon>
        <taxon>Valvatacea</taxon>
        <taxon>Valvatida</taxon>
        <taxon>Acanthasteridae</taxon>
        <taxon>Acanthaster</taxon>
    </lineage>
</organism>
<feature type="transmembrane region" description="Helical" evidence="5">
    <location>
        <begin position="181"/>
        <end position="203"/>
    </location>
</feature>
<dbReference type="Pfam" id="PF00083">
    <property type="entry name" value="Sugar_tr"/>
    <property type="match status" value="1"/>
</dbReference>
<evidence type="ECO:0000256" key="4">
    <source>
        <dbReference type="ARBA" id="ARBA00023136"/>
    </source>
</evidence>
<dbReference type="GO" id="GO:0016020">
    <property type="term" value="C:membrane"/>
    <property type="evidence" value="ECO:0007669"/>
    <property type="project" value="UniProtKB-SubCell"/>
</dbReference>
<dbReference type="RefSeq" id="XP_022084588.1">
    <property type="nucleotide sequence ID" value="XM_022228896.1"/>
</dbReference>